<gene>
    <name evidence="4" type="ORF">CLV78_11124</name>
</gene>
<dbReference type="FunFam" id="3.40.50.720:FF:000084">
    <property type="entry name" value="Short-chain dehydrogenase reductase"/>
    <property type="match status" value="1"/>
</dbReference>
<dbReference type="PROSITE" id="PS00061">
    <property type="entry name" value="ADH_SHORT"/>
    <property type="match status" value="1"/>
</dbReference>
<dbReference type="PRINTS" id="PR00081">
    <property type="entry name" value="GDHRDH"/>
</dbReference>
<dbReference type="RefSeq" id="WP_106207207.1">
    <property type="nucleotide sequence ID" value="NZ_PVTD01000011.1"/>
</dbReference>
<evidence type="ECO:0000256" key="1">
    <source>
        <dbReference type="ARBA" id="ARBA00006484"/>
    </source>
</evidence>
<dbReference type="OrthoDB" id="9789398at2"/>
<dbReference type="PANTHER" id="PTHR43477:SF4">
    <property type="entry name" value="DEHYDROGENASE_REDUCTASE SDR FAMILY MEMBER 6"/>
    <property type="match status" value="1"/>
</dbReference>
<evidence type="ECO:0000256" key="2">
    <source>
        <dbReference type="ARBA" id="ARBA00023002"/>
    </source>
</evidence>
<evidence type="ECO:0000256" key="3">
    <source>
        <dbReference type="ARBA" id="ARBA00023027"/>
    </source>
</evidence>
<name>A0A2T0RIB6_9RHOB</name>
<dbReference type="EMBL" id="PVTD01000011">
    <property type="protein sequence ID" value="PRY20871.1"/>
    <property type="molecule type" value="Genomic_DNA"/>
</dbReference>
<dbReference type="InterPro" id="IPR020904">
    <property type="entry name" value="Sc_DH/Rdtase_CS"/>
</dbReference>
<evidence type="ECO:0000313" key="4">
    <source>
        <dbReference type="EMBL" id="PRY20871.1"/>
    </source>
</evidence>
<dbReference type="Proteomes" id="UP000239480">
    <property type="component" value="Unassembled WGS sequence"/>
</dbReference>
<accession>A0A2T0RIB6</accession>
<dbReference type="InterPro" id="IPR051122">
    <property type="entry name" value="SDR_DHRS6-like"/>
</dbReference>
<dbReference type="InterPro" id="IPR036291">
    <property type="entry name" value="NAD(P)-bd_dom_sf"/>
</dbReference>
<dbReference type="Gene3D" id="3.40.50.720">
    <property type="entry name" value="NAD(P)-binding Rossmann-like Domain"/>
    <property type="match status" value="1"/>
</dbReference>
<dbReference type="Pfam" id="PF13561">
    <property type="entry name" value="adh_short_C2"/>
    <property type="match status" value="1"/>
</dbReference>
<keyword evidence="2" id="KW-0560">Oxidoreductase</keyword>
<keyword evidence="3" id="KW-0520">NAD</keyword>
<comment type="similarity">
    <text evidence="1">Belongs to the short-chain dehydrogenases/reductases (SDR) family.</text>
</comment>
<dbReference type="AlphaFoldDB" id="A0A2T0RIB6"/>
<reference evidence="4 5" key="1">
    <citation type="submission" date="2018-03" db="EMBL/GenBank/DDBJ databases">
        <title>Genomic Encyclopedia of Archaeal and Bacterial Type Strains, Phase II (KMG-II): from individual species to whole genera.</title>
        <authorList>
            <person name="Goeker M."/>
        </authorList>
    </citation>
    <scope>NUCLEOTIDE SEQUENCE [LARGE SCALE GENOMIC DNA]</scope>
    <source>
        <strain evidence="4 5">DSM 29328</strain>
    </source>
</reference>
<keyword evidence="5" id="KW-1185">Reference proteome</keyword>
<dbReference type="SUPFAM" id="SSF51735">
    <property type="entry name" value="NAD(P)-binding Rossmann-fold domains"/>
    <property type="match status" value="1"/>
</dbReference>
<dbReference type="PANTHER" id="PTHR43477">
    <property type="entry name" value="DIHYDROANTICAPSIN 7-DEHYDROGENASE"/>
    <property type="match status" value="1"/>
</dbReference>
<comment type="caution">
    <text evidence="4">The sequence shown here is derived from an EMBL/GenBank/DDBJ whole genome shotgun (WGS) entry which is preliminary data.</text>
</comment>
<proteinExistence type="inferred from homology"/>
<sequence length="250" mass="26041">MAEPSSTRLAGKVAVVTAAGQGIGRAVAERLLAEGAEVHASDLNPETIATLDGCATEVLDATDARAVDAYFGRFARIDVLVHAVGYVHQGTIEECSPDDWRRSMSITLDSAYHVLGAAVPKMKAHGGSIVTIASVASSLKGFPKRAAYCAAKGGVIGLTKAMAADYVPQGIRCNAVCPGVVDSPSLQERIGELAEQMGSRDEALRFFIDRQPSGRFAAPEEIAGLCAYLASDDSAFVTGQTLNIDGGITI</sequence>
<evidence type="ECO:0000313" key="5">
    <source>
        <dbReference type="Proteomes" id="UP000239480"/>
    </source>
</evidence>
<protein>
    <submittedName>
        <fullName evidence="4">2-keto-3-deoxy-L-fuconate dehydrogenase</fullName>
    </submittedName>
</protein>
<organism evidence="4 5">
    <name type="scientific">Aliiruegeria haliotis</name>
    <dbReference type="NCBI Taxonomy" id="1280846"/>
    <lineage>
        <taxon>Bacteria</taxon>
        <taxon>Pseudomonadati</taxon>
        <taxon>Pseudomonadota</taxon>
        <taxon>Alphaproteobacteria</taxon>
        <taxon>Rhodobacterales</taxon>
        <taxon>Roseobacteraceae</taxon>
        <taxon>Aliiruegeria</taxon>
    </lineage>
</organism>
<dbReference type="PRINTS" id="PR00080">
    <property type="entry name" value="SDRFAMILY"/>
</dbReference>
<dbReference type="GO" id="GO:0016491">
    <property type="term" value="F:oxidoreductase activity"/>
    <property type="evidence" value="ECO:0007669"/>
    <property type="project" value="UniProtKB-KW"/>
</dbReference>
<dbReference type="InterPro" id="IPR002347">
    <property type="entry name" value="SDR_fam"/>
</dbReference>